<name>A0A061DCY3_BABBI</name>
<dbReference type="Proteomes" id="UP000033188">
    <property type="component" value="Chromosome 2"/>
</dbReference>
<dbReference type="GeneID" id="24564351"/>
<protein>
    <submittedName>
        <fullName evidence="2">Uncharacterized protein</fullName>
    </submittedName>
</protein>
<organism evidence="2 3">
    <name type="scientific">Babesia bigemina</name>
    <dbReference type="NCBI Taxonomy" id="5866"/>
    <lineage>
        <taxon>Eukaryota</taxon>
        <taxon>Sar</taxon>
        <taxon>Alveolata</taxon>
        <taxon>Apicomplexa</taxon>
        <taxon>Aconoidasida</taxon>
        <taxon>Piroplasmida</taxon>
        <taxon>Babesiidae</taxon>
        <taxon>Babesia</taxon>
    </lineage>
</organism>
<proteinExistence type="predicted"/>
<evidence type="ECO:0000256" key="1">
    <source>
        <dbReference type="SAM" id="Phobius"/>
    </source>
</evidence>
<sequence length="94" mass="10715">MVDEQRILRTLAGGWSLLSETLKSYGERVWHILILKSCPLCKVGSYGNGDRTSKTCELGCVYFVSLFLSMMIGLIYYVAKHPIFFLKGIFCCFF</sequence>
<dbReference type="VEuPathDB" id="PiroplasmaDB:BBBOND_0209630"/>
<keyword evidence="1" id="KW-0812">Transmembrane</keyword>
<dbReference type="AlphaFoldDB" id="A0A061DCY3"/>
<dbReference type="RefSeq" id="XP_012767996.1">
    <property type="nucleotide sequence ID" value="XM_012912542.1"/>
</dbReference>
<feature type="transmembrane region" description="Helical" evidence="1">
    <location>
        <begin position="60"/>
        <end position="79"/>
    </location>
</feature>
<gene>
    <name evidence="2" type="ORF">BBBOND_0209630</name>
</gene>
<evidence type="ECO:0000313" key="2">
    <source>
        <dbReference type="EMBL" id="CDR95810.1"/>
    </source>
</evidence>
<keyword evidence="3" id="KW-1185">Reference proteome</keyword>
<evidence type="ECO:0000313" key="3">
    <source>
        <dbReference type="Proteomes" id="UP000033188"/>
    </source>
</evidence>
<keyword evidence="1" id="KW-1133">Transmembrane helix</keyword>
<keyword evidence="1" id="KW-0472">Membrane</keyword>
<accession>A0A061DCY3</accession>
<dbReference type="EMBL" id="LK391708">
    <property type="protein sequence ID" value="CDR95810.1"/>
    <property type="molecule type" value="Genomic_DNA"/>
</dbReference>
<reference evidence="3" key="1">
    <citation type="submission" date="2014-06" db="EMBL/GenBank/DDBJ databases">
        <authorList>
            <person name="Aslett M."/>
            <person name="De Silva N."/>
        </authorList>
    </citation>
    <scope>NUCLEOTIDE SEQUENCE [LARGE SCALE GENOMIC DNA]</scope>
    <source>
        <strain evidence="3">Bond</strain>
    </source>
</reference>
<dbReference type="KEGG" id="bbig:BBBOND_0209630"/>